<evidence type="ECO:0000256" key="8">
    <source>
        <dbReference type="ARBA" id="ARBA00022741"/>
    </source>
</evidence>
<keyword evidence="8" id="KW-0547">Nucleotide-binding</keyword>
<feature type="domain" description="Protein kinase" evidence="14">
    <location>
        <begin position="1"/>
        <end position="236"/>
    </location>
</feature>
<dbReference type="Pfam" id="PF00069">
    <property type="entry name" value="Pkinase"/>
    <property type="match status" value="1"/>
</dbReference>
<dbReference type="InterPro" id="IPR000719">
    <property type="entry name" value="Prot_kinase_dom"/>
</dbReference>
<dbReference type="FunFam" id="3.10.20.90:FF:000007">
    <property type="entry name" value="Serine/threonine-protein kinase WNK1 isoform 1"/>
    <property type="match status" value="1"/>
</dbReference>
<keyword evidence="9" id="KW-0418">Kinase</keyword>
<feature type="compositionally biased region" description="Polar residues" evidence="13">
    <location>
        <begin position="987"/>
        <end position="999"/>
    </location>
</feature>
<evidence type="ECO:0000259" key="14">
    <source>
        <dbReference type="PROSITE" id="PS50011"/>
    </source>
</evidence>
<evidence type="ECO:0000256" key="2">
    <source>
        <dbReference type="ARBA" id="ARBA00004496"/>
    </source>
</evidence>
<feature type="compositionally biased region" description="Polar residues" evidence="13">
    <location>
        <begin position="714"/>
        <end position="730"/>
    </location>
</feature>
<feature type="compositionally biased region" description="Low complexity" evidence="13">
    <location>
        <begin position="1261"/>
        <end position="1270"/>
    </location>
</feature>
<dbReference type="EC" id="2.7.11.1" evidence="3"/>
<comment type="catalytic activity">
    <reaction evidence="11">
        <text>L-threonyl-[protein] + ATP = O-phospho-L-threonyl-[protein] + ADP + H(+)</text>
        <dbReference type="Rhea" id="RHEA:46608"/>
        <dbReference type="Rhea" id="RHEA-COMP:11060"/>
        <dbReference type="Rhea" id="RHEA-COMP:11605"/>
        <dbReference type="ChEBI" id="CHEBI:15378"/>
        <dbReference type="ChEBI" id="CHEBI:30013"/>
        <dbReference type="ChEBI" id="CHEBI:30616"/>
        <dbReference type="ChEBI" id="CHEBI:61977"/>
        <dbReference type="ChEBI" id="CHEBI:456216"/>
        <dbReference type="EC" id="2.7.11.1"/>
    </reaction>
</comment>
<evidence type="ECO:0000256" key="10">
    <source>
        <dbReference type="ARBA" id="ARBA00022840"/>
    </source>
</evidence>
<name>A0A8C4Q2Y7_EPTBU</name>
<feature type="compositionally biased region" description="Low complexity" evidence="13">
    <location>
        <begin position="1048"/>
        <end position="1064"/>
    </location>
</feature>
<sequence>MSICVYNPQDRKLTRSERQRFREEAEMLKGLQHPNIVRFYDLWEAANVKGRKVIVLITELMTSGTLKTYLKRFKQMKIKVMRSWCLQIIRGLHFLHTRNPPIIHRDLKCDNIFITGPTGSVKIGDLGLATLKRSSFAKSVIGTPEFMAPEMYEEHYDEGVDVYAFGMCVLEMATSEYPYAECHNAAQIYRRVTSGVKPASFDKVAFPEVKEIIENCIRKDKDERFSIRDLLEHAFFTEDTGVRVELAEEDDGTRRTIKLWLRVEDPRRLRGRYKENEAIEFSFDLDWDIPEQVALEMVASNIILEGDVKTVAKALRDRVTLFQRQRTEARARRLDQPQEQESQTEFQPASMTAGIVEQEMVSGMWRHVESDDAKAELFVGNQIGKPSTVSAEDAADISQTSSSQCNTQGTQDGSYNPSITDSIPTPQPHFSSPTSIASTTGLTQAYQAQAFATGMVAHQRLAQLESGGNIIAPASAVPPSELNKSQGRPATGPVQSLPAQVAQPAVNRSETPHQESLEHQERVTPQPAPTVQVCQPKPSIPETRASISSLLQAPCQQRRSLSPSPCHDLSMFSDATSGMELSDGYEGISRDGEIKHLRRPRRRVTRTRSRHERGSRHRLHILSVSDSGDKEVECQIETHNHKKVTFKFDVEADDAEDIAEHMVENNFILEGEREAFVEQVRDAVERAQEMLQVAASNGTSASAHSPGKVHRKSSIPSWRDSSAANASIQQEDACCPPPAGDVTSSLDTVIHSGGRQFIVSPVVPPHQTKESETKNGDSSSLLPSKPHIAVRLAFSDPSDILLRNSGISQASDIPLVSSSLPLSLTTAAPVFVTIPMPSESSEVLIPPPLPPRPPADPPPPPPIPPRSGLSPALLCPSTPPPPLPAPAPRPESLQSECDAEGTGHSTGPVNDDIRSLDEKLRSLFHESTISSGSGGTATFTGEFPEVPVTEGWRVLTMTQSLSSPFPSPPSHNSPPHSAPPHGRRTFTLPQAGTASSPTTRRGRLAMGVTIAMTTASSPVTVQPVSLQSVCELSHPEVPRTMDVQAIQSSQFTSTEETSSQTSGSYRSGRFQVSTAPTTILTKAETSGSPNVTPSLSHDGILTNSCRTISSPPRNSPGLTAQPALIGRFKVTPTAEGQSSSCQDPNLVKPLRSPGQSGDPADSGIESWSLTAPLPVLDTKELSETLDKNHGVIGRAKIIPENPKVKPLETIEVPQDDEVLSEEAGAVGGTGLMDTKVCDGDKGRKSPEELLRKLSGTFPPMSSHSSYISSDNDSEEIEDDDLKQALSKLREKHLKELAELQAQQRREMEDVYRHLGHVPSALLLHPLPSGHRRRRPSKGRSARISRLTPTSPQPLNALPAASPENAPVNFPLRPSPLSCNVSNTSDNYGSASILLGHQAVVVPPLTSAPSHGLRSSLSFSSLHSGSFSDGPVFVENAPRPGAAKPEADSNTMTNQHNRSFSFSNKPKIQDFTSWNNTRASWEQPASSWPSDTNSPVLHNKAPISHAEAFQPFNNAVKPSAIANTSTRPLTPPWGFSEPFQGWACPPFSSSPPSSHPSYSSSSVQSLPLSCATNPFRQGVDLGKSEITYGAFGTMSSVMCPVTASPSYTLTQSQSPMTTPARKTTFTDDLHKLLDDWTRDTAGKGSCGAARHGRPRIETSSVTRKFSAPTKLCSSQMPAVTAMAGSLSLPPGVSAFRLPFCARGAPIGGTSGYGTWHGSLPTSAPICLNNYQPPASGSLFTAFGNLVGPQNPTVSAPHMWAT</sequence>
<feature type="compositionally biased region" description="Polar residues" evidence="13">
    <location>
        <begin position="1447"/>
        <end position="1465"/>
    </location>
</feature>
<dbReference type="Proteomes" id="UP000694388">
    <property type="component" value="Unplaced"/>
</dbReference>
<dbReference type="PROSITE" id="PS00108">
    <property type="entry name" value="PROTEIN_KINASE_ST"/>
    <property type="match status" value="1"/>
</dbReference>
<feature type="compositionally biased region" description="Pro residues" evidence="13">
    <location>
        <begin position="877"/>
        <end position="889"/>
    </location>
</feature>
<keyword evidence="5" id="KW-0723">Serine/threonine-protein kinase</keyword>
<comment type="cofactor">
    <cofactor evidence="1">
        <name>Mg(2+)</name>
        <dbReference type="ChEBI" id="CHEBI:18420"/>
    </cofactor>
</comment>
<keyword evidence="16" id="KW-1185">Reference proteome</keyword>
<dbReference type="GO" id="GO:0005524">
    <property type="term" value="F:ATP binding"/>
    <property type="evidence" value="ECO:0007669"/>
    <property type="project" value="UniProtKB-KW"/>
</dbReference>
<dbReference type="InterPro" id="IPR011009">
    <property type="entry name" value="Kinase-like_dom_sf"/>
</dbReference>
<dbReference type="PROSITE" id="PS50011">
    <property type="entry name" value="PROTEIN_KINASE_DOM"/>
    <property type="match status" value="1"/>
</dbReference>
<feature type="region of interest" description="Disordered" evidence="13">
    <location>
        <begin position="695"/>
        <end position="783"/>
    </location>
</feature>
<feature type="compositionally biased region" description="Low complexity" evidence="13">
    <location>
        <begin position="866"/>
        <end position="876"/>
    </location>
</feature>
<evidence type="ECO:0000256" key="9">
    <source>
        <dbReference type="ARBA" id="ARBA00022777"/>
    </source>
</evidence>
<dbReference type="InterPro" id="IPR050588">
    <property type="entry name" value="WNK_Ser-Thr_kinase"/>
</dbReference>
<evidence type="ECO:0000256" key="1">
    <source>
        <dbReference type="ARBA" id="ARBA00001946"/>
    </source>
</evidence>
<dbReference type="GO" id="GO:0005737">
    <property type="term" value="C:cytoplasm"/>
    <property type="evidence" value="ECO:0007669"/>
    <property type="project" value="UniProtKB-SubCell"/>
</dbReference>
<feature type="region of interest" description="Disordered" evidence="13">
    <location>
        <begin position="1322"/>
        <end position="1368"/>
    </location>
</feature>
<dbReference type="FunFam" id="1.10.510.10:FF:000006">
    <property type="entry name" value="Serine/threonine-protein kinase WNK1 isoform 2"/>
    <property type="match status" value="1"/>
</dbReference>
<feature type="compositionally biased region" description="Basic and acidic residues" evidence="13">
    <location>
        <begin position="510"/>
        <end position="522"/>
    </location>
</feature>
<feature type="region of interest" description="Disordered" evidence="13">
    <location>
        <begin position="327"/>
        <end position="352"/>
    </location>
</feature>
<feature type="compositionally biased region" description="Polar residues" evidence="13">
    <location>
        <begin position="397"/>
        <end position="436"/>
    </location>
</feature>
<keyword evidence="4" id="KW-0963">Cytoplasm</keyword>
<evidence type="ECO:0000256" key="5">
    <source>
        <dbReference type="ARBA" id="ARBA00022527"/>
    </source>
</evidence>
<evidence type="ECO:0000256" key="13">
    <source>
        <dbReference type="SAM" id="MobiDB-lite"/>
    </source>
</evidence>
<dbReference type="Gene3D" id="3.10.20.90">
    <property type="entry name" value="Phosphatidylinositol 3-kinase Catalytic Subunit, Chain A, domain 1"/>
    <property type="match status" value="2"/>
</dbReference>
<feature type="region of interest" description="Disordered" evidence="13">
    <location>
        <begin position="840"/>
        <end position="912"/>
    </location>
</feature>
<dbReference type="FunFam" id="3.30.200.20:FF:000494">
    <property type="entry name" value="serine/threonine-protein kinase WNK2 isoform X2"/>
    <property type="match status" value="1"/>
</dbReference>
<feature type="region of interest" description="Disordered" evidence="13">
    <location>
        <begin position="1429"/>
        <end position="1465"/>
    </location>
</feature>
<organism evidence="15 16">
    <name type="scientific">Eptatretus burgeri</name>
    <name type="common">Inshore hagfish</name>
    <dbReference type="NCBI Taxonomy" id="7764"/>
    <lineage>
        <taxon>Eukaryota</taxon>
        <taxon>Metazoa</taxon>
        <taxon>Chordata</taxon>
        <taxon>Craniata</taxon>
        <taxon>Vertebrata</taxon>
        <taxon>Cyclostomata</taxon>
        <taxon>Myxini</taxon>
        <taxon>Myxiniformes</taxon>
        <taxon>Myxinidae</taxon>
        <taxon>Eptatretinae</taxon>
        <taxon>Eptatretus</taxon>
    </lineage>
</organism>
<keyword evidence="7" id="KW-0808">Transferase</keyword>
<dbReference type="PANTHER" id="PTHR13902">
    <property type="entry name" value="SERINE/THREONINE-PROTEIN KINASE WNK WITH NO LYSINE -RELATED"/>
    <property type="match status" value="1"/>
</dbReference>
<feature type="compositionally biased region" description="Pro residues" evidence="13">
    <location>
        <begin position="845"/>
        <end position="865"/>
    </location>
</feature>
<evidence type="ECO:0000313" key="16">
    <source>
        <dbReference type="Proteomes" id="UP000694388"/>
    </source>
</evidence>
<dbReference type="Ensembl" id="ENSEBUT00000009742.1">
    <property type="protein sequence ID" value="ENSEBUP00000009220.1"/>
    <property type="gene ID" value="ENSEBUG00000005914.1"/>
</dbReference>
<dbReference type="SMART" id="SM00220">
    <property type="entry name" value="S_TKc"/>
    <property type="match status" value="1"/>
</dbReference>
<keyword evidence="10" id="KW-0067">ATP-binding</keyword>
<evidence type="ECO:0000313" key="15">
    <source>
        <dbReference type="Ensembl" id="ENSEBUP00000009220.1"/>
    </source>
</evidence>
<dbReference type="InterPro" id="IPR024678">
    <property type="entry name" value="Kinase_OSR1/WNK_CCT"/>
</dbReference>
<feature type="compositionally biased region" description="Polar residues" evidence="13">
    <location>
        <begin position="482"/>
        <end position="498"/>
    </location>
</feature>
<feature type="region of interest" description="Disordered" evidence="13">
    <location>
        <begin position="475"/>
        <end position="538"/>
    </location>
</feature>
<dbReference type="InterPro" id="IPR008271">
    <property type="entry name" value="Ser/Thr_kinase_AS"/>
</dbReference>
<proteinExistence type="predicted"/>
<dbReference type="GeneTree" id="ENSGT00940000155474"/>
<feature type="compositionally biased region" description="Basic and acidic residues" evidence="13">
    <location>
        <begin position="327"/>
        <end position="336"/>
    </location>
</feature>
<feature type="compositionally biased region" description="Basic residues" evidence="13">
    <location>
        <begin position="1329"/>
        <end position="1342"/>
    </location>
</feature>
<dbReference type="SUPFAM" id="SSF56112">
    <property type="entry name" value="Protein kinase-like (PK-like)"/>
    <property type="match status" value="1"/>
</dbReference>
<evidence type="ECO:0000256" key="6">
    <source>
        <dbReference type="ARBA" id="ARBA00022553"/>
    </source>
</evidence>
<feature type="region of interest" description="Disordered" evidence="13">
    <location>
        <begin position="1048"/>
        <end position="1068"/>
    </location>
</feature>
<dbReference type="InterPro" id="IPR056865">
    <property type="entry name" value="CCTL2_WNK"/>
</dbReference>
<accession>A0A8C4Q2Y7</accession>
<feature type="region of interest" description="Disordered" evidence="13">
    <location>
        <begin position="1132"/>
        <end position="1166"/>
    </location>
</feature>
<feature type="compositionally biased region" description="Polar residues" evidence="13">
    <location>
        <begin position="1134"/>
        <end position="1143"/>
    </location>
</feature>
<feature type="region of interest" description="Disordered" evidence="13">
    <location>
        <begin position="1254"/>
        <end position="1278"/>
    </location>
</feature>
<feature type="region of interest" description="Disordered" evidence="13">
    <location>
        <begin position="959"/>
        <end position="1002"/>
    </location>
</feature>
<dbReference type="CDD" id="cd13983">
    <property type="entry name" value="STKc_WNK"/>
    <property type="match status" value="1"/>
</dbReference>
<dbReference type="GO" id="GO:0004674">
    <property type="term" value="F:protein serine/threonine kinase activity"/>
    <property type="evidence" value="ECO:0007669"/>
    <property type="project" value="UniProtKB-KW"/>
</dbReference>
<comment type="catalytic activity">
    <reaction evidence="12">
        <text>L-seryl-[protein] + ATP = O-phospho-L-seryl-[protein] + ADP + H(+)</text>
        <dbReference type="Rhea" id="RHEA:17989"/>
        <dbReference type="Rhea" id="RHEA-COMP:9863"/>
        <dbReference type="Rhea" id="RHEA-COMP:11604"/>
        <dbReference type="ChEBI" id="CHEBI:15378"/>
        <dbReference type="ChEBI" id="CHEBI:29999"/>
        <dbReference type="ChEBI" id="CHEBI:30616"/>
        <dbReference type="ChEBI" id="CHEBI:83421"/>
        <dbReference type="ChEBI" id="CHEBI:456216"/>
        <dbReference type="EC" id="2.7.11.1"/>
    </reaction>
</comment>
<comment type="subcellular location">
    <subcellularLocation>
        <location evidence="2">Cytoplasm</location>
    </subcellularLocation>
</comment>
<evidence type="ECO:0000256" key="11">
    <source>
        <dbReference type="ARBA" id="ARBA00047899"/>
    </source>
</evidence>
<dbReference type="Gene3D" id="3.30.200.20">
    <property type="entry name" value="Phosphorylase Kinase, domain 1"/>
    <property type="match status" value="1"/>
</dbReference>
<evidence type="ECO:0000256" key="3">
    <source>
        <dbReference type="ARBA" id="ARBA00012513"/>
    </source>
</evidence>
<evidence type="ECO:0000256" key="7">
    <source>
        <dbReference type="ARBA" id="ARBA00022679"/>
    </source>
</evidence>
<dbReference type="Gene3D" id="1.10.510.10">
    <property type="entry name" value="Transferase(Phosphotransferase) domain 1"/>
    <property type="match status" value="1"/>
</dbReference>
<reference evidence="15" key="2">
    <citation type="submission" date="2025-09" db="UniProtKB">
        <authorList>
            <consortium name="Ensembl"/>
        </authorList>
    </citation>
    <scope>IDENTIFICATION</scope>
</reference>
<feature type="region of interest" description="Disordered" evidence="13">
    <location>
        <begin position="389"/>
        <end position="436"/>
    </location>
</feature>
<evidence type="ECO:0000256" key="4">
    <source>
        <dbReference type="ARBA" id="ARBA00022490"/>
    </source>
</evidence>
<dbReference type="Pfam" id="PF24889">
    <property type="entry name" value="CCTL2_WNK"/>
    <property type="match status" value="1"/>
</dbReference>
<protein>
    <recommendedName>
        <fullName evidence="3">non-specific serine/threonine protein kinase</fullName>
        <ecNumber evidence="3">2.7.11.1</ecNumber>
    </recommendedName>
</protein>
<feature type="compositionally biased region" description="Polar residues" evidence="13">
    <location>
        <begin position="337"/>
        <end position="350"/>
    </location>
</feature>
<dbReference type="Pfam" id="PF12202">
    <property type="entry name" value="OSR1_C"/>
    <property type="match status" value="1"/>
</dbReference>
<feature type="compositionally biased region" description="Pro residues" evidence="13">
    <location>
        <begin position="965"/>
        <end position="978"/>
    </location>
</feature>
<reference evidence="15" key="1">
    <citation type="submission" date="2025-08" db="UniProtKB">
        <authorList>
            <consortium name="Ensembl"/>
        </authorList>
    </citation>
    <scope>IDENTIFICATION</scope>
</reference>
<keyword evidence="6" id="KW-0597">Phosphoprotein</keyword>
<evidence type="ECO:0000256" key="12">
    <source>
        <dbReference type="ARBA" id="ARBA00048679"/>
    </source>
</evidence>